<sequence>MQTQTGLRPCCTSGRPVTARAHFLGGRPFVKSGVAPVIAQRCRRQSGCRAHSSEHHHKSPEYQAAASISGSFALWLISELPALAEQTDLSKGGFAKESYYVTLGLFLLSLPGLWSQIKRAPKAKKVRKTFEVAGPARSDALPLDERARQLFAYFKKYNYEVMETGETIRFAGTYKASRGQAAALIFYVFCGLASTALVLSIAAPFGGQNWYYLTLLSPLSGAYYWQRGTRQEEMQVKMVTTDDDSVTDILVEGPEEEVMRLRKEFNLMEKGKELVKGLLE</sequence>
<evidence type="ECO:0000256" key="1">
    <source>
        <dbReference type="SAM" id="Phobius"/>
    </source>
</evidence>
<feature type="transmembrane region" description="Helical" evidence="1">
    <location>
        <begin position="184"/>
        <end position="203"/>
    </location>
</feature>
<comment type="caution">
    <text evidence="2">The sequence shown here is derived from an EMBL/GenBank/DDBJ whole genome shotgun (WGS) entry which is preliminary data.</text>
</comment>
<dbReference type="Pfam" id="PF12046">
    <property type="entry name" value="CCB1"/>
    <property type="match status" value="1"/>
</dbReference>
<evidence type="ECO:0000313" key="2">
    <source>
        <dbReference type="EMBL" id="CAK0784649.1"/>
    </source>
</evidence>
<dbReference type="PANTHER" id="PTHR35302:SF1">
    <property type="entry name" value="PROTEIN COFACTOR ASSEMBLY OF COMPLEX C SUBUNIT B CCB1, CHLOROPLASTIC"/>
    <property type="match status" value="1"/>
</dbReference>
<name>A0AAV1IBC1_9CHLO</name>
<accession>A0AAV1IBC1</accession>
<organism evidence="2 3">
    <name type="scientific">Coccomyxa viridis</name>
    <dbReference type="NCBI Taxonomy" id="1274662"/>
    <lineage>
        <taxon>Eukaryota</taxon>
        <taxon>Viridiplantae</taxon>
        <taxon>Chlorophyta</taxon>
        <taxon>core chlorophytes</taxon>
        <taxon>Trebouxiophyceae</taxon>
        <taxon>Trebouxiophyceae incertae sedis</taxon>
        <taxon>Coccomyxaceae</taxon>
        <taxon>Coccomyxa</taxon>
    </lineage>
</organism>
<dbReference type="EMBL" id="CAUYUE010000011">
    <property type="protein sequence ID" value="CAK0784649.1"/>
    <property type="molecule type" value="Genomic_DNA"/>
</dbReference>
<gene>
    <name evidence="2" type="ORF">CVIRNUC_007853</name>
</gene>
<proteinExistence type="predicted"/>
<dbReference type="Proteomes" id="UP001314263">
    <property type="component" value="Unassembled WGS sequence"/>
</dbReference>
<reference evidence="2 3" key="1">
    <citation type="submission" date="2023-10" db="EMBL/GenBank/DDBJ databases">
        <authorList>
            <person name="Maclean D."/>
            <person name="Macfadyen A."/>
        </authorList>
    </citation>
    <scope>NUCLEOTIDE SEQUENCE [LARGE SCALE GENOMIC DNA]</scope>
</reference>
<evidence type="ECO:0000313" key="3">
    <source>
        <dbReference type="Proteomes" id="UP001314263"/>
    </source>
</evidence>
<keyword evidence="1" id="KW-0812">Transmembrane</keyword>
<dbReference type="InterPro" id="IPR021919">
    <property type="entry name" value="CCB1"/>
</dbReference>
<keyword evidence="3" id="KW-1185">Reference proteome</keyword>
<protein>
    <submittedName>
        <fullName evidence="2">Uncharacterized protein</fullName>
    </submittedName>
</protein>
<dbReference type="AlphaFoldDB" id="A0AAV1IBC1"/>
<keyword evidence="1" id="KW-1133">Transmembrane helix</keyword>
<keyword evidence="1" id="KW-0472">Membrane</keyword>
<dbReference type="PANTHER" id="PTHR35302">
    <property type="match status" value="1"/>
</dbReference>